<proteinExistence type="predicted"/>
<evidence type="ECO:0000256" key="1">
    <source>
        <dbReference type="SAM" id="MobiDB-lite"/>
    </source>
</evidence>
<keyword evidence="3" id="KW-1185">Reference proteome</keyword>
<feature type="region of interest" description="Disordered" evidence="1">
    <location>
        <begin position="26"/>
        <end position="47"/>
    </location>
</feature>
<gene>
    <name evidence="2" type="ORF">SAMN05421874_13096</name>
</gene>
<dbReference type="RefSeq" id="WP_218129252.1">
    <property type="nucleotide sequence ID" value="NZ_FNFB01000030.1"/>
</dbReference>
<evidence type="ECO:0000313" key="3">
    <source>
        <dbReference type="Proteomes" id="UP000198683"/>
    </source>
</evidence>
<dbReference type="EMBL" id="FNFB01000030">
    <property type="protein sequence ID" value="SDL84906.1"/>
    <property type="molecule type" value="Genomic_DNA"/>
</dbReference>
<protein>
    <submittedName>
        <fullName evidence="2">Uncharacterized protein</fullName>
    </submittedName>
</protein>
<organism evidence="2 3">
    <name type="scientific">Nonomuraea maritima</name>
    <dbReference type="NCBI Taxonomy" id="683260"/>
    <lineage>
        <taxon>Bacteria</taxon>
        <taxon>Bacillati</taxon>
        <taxon>Actinomycetota</taxon>
        <taxon>Actinomycetes</taxon>
        <taxon>Streptosporangiales</taxon>
        <taxon>Streptosporangiaceae</taxon>
        <taxon>Nonomuraea</taxon>
    </lineage>
</organism>
<reference evidence="2 3" key="1">
    <citation type="submission" date="2016-10" db="EMBL/GenBank/DDBJ databases">
        <authorList>
            <person name="de Groot N.N."/>
        </authorList>
    </citation>
    <scope>NUCLEOTIDE SEQUENCE [LARGE SCALE GENOMIC DNA]</scope>
    <source>
        <strain evidence="2 3">CGMCC 4.5681</strain>
    </source>
</reference>
<feature type="non-terminal residue" evidence="2">
    <location>
        <position position="1"/>
    </location>
</feature>
<name>A0A1G9NEE7_9ACTN</name>
<dbReference type="AlphaFoldDB" id="A0A1G9NEE7"/>
<sequence length="75" mass="8440">DDADPMDGFHTLMTLSACRRFTKRKLRPVKRASPSGMARRNQHVTDGIRNTVAKQVDSLLWEVGEEGEEPSEEAN</sequence>
<accession>A0A1G9NEE7</accession>
<dbReference type="Proteomes" id="UP000198683">
    <property type="component" value="Unassembled WGS sequence"/>
</dbReference>
<evidence type="ECO:0000313" key="2">
    <source>
        <dbReference type="EMBL" id="SDL84906.1"/>
    </source>
</evidence>